<protein>
    <recommendedName>
        <fullName evidence="4">AIG1-type G domain-containing protein</fullName>
    </recommendedName>
</protein>
<gene>
    <name evidence="5" type="ORF">PBY51_022743</name>
</gene>
<comment type="similarity">
    <text evidence="1">Belongs to the TRAFAC class TrmE-Era-EngA-EngB-Septin-like GTPase superfamily. AIG1/Toc34/Toc159-like paraseptin GTPase family. IAN subfamily.</text>
</comment>
<evidence type="ECO:0000256" key="2">
    <source>
        <dbReference type="ARBA" id="ARBA00022741"/>
    </source>
</evidence>
<evidence type="ECO:0000313" key="5">
    <source>
        <dbReference type="EMBL" id="KAK5861337.1"/>
    </source>
</evidence>
<evidence type="ECO:0000313" key="6">
    <source>
        <dbReference type="Proteomes" id="UP001346869"/>
    </source>
</evidence>
<dbReference type="InterPro" id="IPR006703">
    <property type="entry name" value="G_AIG1"/>
</dbReference>
<dbReference type="PANTHER" id="PTHR10903">
    <property type="entry name" value="GTPASE, IMAP FAMILY MEMBER-RELATED"/>
    <property type="match status" value="1"/>
</dbReference>
<reference evidence="5 6" key="2">
    <citation type="journal article" date="2023" name="Mol. Biol. Evol.">
        <title>Genomics of Secondarily Temperate Adaptation in the Only Non-Antarctic Icefish.</title>
        <authorList>
            <person name="Rivera-Colon A.G."/>
            <person name="Rayamajhi N."/>
            <person name="Minhas B.F."/>
            <person name="Madrigal G."/>
            <person name="Bilyk K.T."/>
            <person name="Yoon V."/>
            <person name="Hune M."/>
            <person name="Gregory S."/>
            <person name="Cheng C.H.C."/>
            <person name="Catchen J.M."/>
        </authorList>
    </citation>
    <scope>NUCLEOTIDE SEQUENCE [LARGE SCALE GENOMIC DNA]</scope>
    <source>
        <strain evidence="5">JMC-PN-2008</strain>
    </source>
</reference>
<keyword evidence="2" id="KW-0547">Nucleotide-binding</keyword>
<dbReference type="PANTHER" id="PTHR10903:SF170">
    <property type="entry name" value="GTPASE IMAP FAMILY MEMBER 7"/>
    <property type="match status" value="1"/>
</dbReference>
<dbReference type="Gene3D" id="3.40.50.300">
    <property type="entry name" value="P-loop containing nucleotide triphosphate hydrolases"/>
    <property type="match status" value="1"/>
</dbReference>
<dbReference type="Proteomes" id="UP001346869">
    <property type="component" value="Unassembled WGS sequence"/>
</dbReference>
<reference evidence="5 6" key="1">
    <citation type="journal article" date="2023" name="Genes (Basel)">
        <title>Chromosome-Level Genome Assembly and Circadian Gene Repertoire of the Patagonia Blennie Eleginops maclovinus-The Closest Ancestral Proxy of Antarctic Cryonotothenioids.</title>
        <authorList>
            <person name="Cheng C.C."/>
            <person name="Rivera-Colon A.G."/>
            <person name="Minhas B.F."/>
            <person name="Wilson L."/>
            <person name="Rayamajhi N."/>
            <person name="Vargas-Chacoff L."/>
            <person name="Catchen J.M."/>
        </authorList>
    </citation>
    <scope>NUCLEOTIDE SEQUENCE [LARGE SCALE GENOMIC DNA]</scope>
    <source>
        <strain evidence="5">JMC-PN-2008</strain>
    </source>
</reference>
<name>A0AAN7XI42_ELEMC</name>
<dbReference type="EMBL" id="JAUZQC010000013">
    <property type="protein sequence ID" value="KAK5861337.1"/>
    <property type="molecule type" value="Genomic_DNA"/>
</dbReference>
<keyword evidence="6" id="KW-1185">Reference proteome</keyword>
<accession>A0AAN7XI42</accession>
<dbReference type="Pfam" id="PF04548">
    <property type="entry name" value="AIG1"/>
    <property type="match status" value="1"/>
</dbReference>
<evidence type="ECO:0000256" key="1">
    <source>
        <dbReference type="ARBA" id="ARBA00008535"/>
    </source>
</evidence>
<keyword evidence="3" id="KW-0342">GTP-binding</keyword>
<evidence type="ECO:0000259" key="4">
    <source>
        <dbReference type="Pfam" id="PF04548"/>
    </source>
</evidence>
<proteinExistence type="inferred from homology"/>
<dbReference type="GO" id="GO:0005525">
    <property type="term" value="F:GTP binding"/>
    <property type="evidence" value="ECO:0007669"/>
    <property type="project" value="UniProtKB-KW"/>
</dbReference>
<dbReference type="InterPro" id="IPR045058">
    <property type="entry name" value="GIMA/IAN/Toc"/>
</dbReference>
<comment type="caution">
    <text evidence="5">The sequence shown here is derived from an EMBL/GenBank/DDBJ whole genome shotgun (WGS) entry which is preliminary data.</text>
</comment>
<dbReference type="InterPro" id="IPR027417">
    <property type="entry name" value="P-loop_NTPase"/>
</dbReference>
<organism evidence="5 6">
    <name type="scientific">Eleginops maclovinus</name>
    <name type="common">Patagonian blennie</name>
    <name type="synonym">Eleginus maclovinus</name>
    <dbReference type="NCBI Taxonomy" id="56733"/>
    <lineage>
        <taxon>Eukaryota</taxon>
        <taxon>Metazoa</taxon>
        <taxon>Chordata</taxon>
        <taxon>Craniata</taxon>
        <taxon>Vertebrata</taxon>
        <taxon>Euteleostomi</taxon>
        <taxon>Actinopterygii</taxon>
        <taxon>Neopterygii</taxon>
        <taxon>Teleostei</taxon>
        <taxon>Neoteleostei</taxon>
        <taxon>Acanthomorphata</taxon>
        <taxon>Eupercaria</taxon>
        <taxon>Perciformes</taxon>
        <taxon>Notothenioidei</taxon>
        <taxon>Eleginopidae</taxon>
        <taxon>Eleginops</taxon>
    </lineage>
</organism>
<feature type="domain" description="AIG1-type G" evidence="4">
    <location>
        <begin position="26"/>
        <end position="116"/>
    </location>
</feature>
<evidence type="ECO:0000256" key="3">
    <source>
        <dbReference type="ARBA" id="ARBA00023134"/>
    </source>
</evidence>
<dbReference type="AlphaFoldDB" id="A0AAN7XI42"/>
<sequence length="131" mass="14424">MEERAAVSCRAQSQKGDDHCLQELMIVLLEHDWLKKSLTGNTTLGRRMFDISRDVKMCVRRQGVLGDSRVVIVVNSPESRSHYSARDPGLVNDNMAACMAMCNPGPHAFLMVIPISPQWQGVDSRGTPGAA</sequence>